<name>A0A518B9D7_9BACT</name>
<dbReference type="PANTHER" id="PTHR23150">
    <property type="entry name" value="SULFATASE MODIFYING FACTOR 1, 2"/>
    <property type="match status" value="1"/>
</dbReference>
<feature type="domain" description="Sulfatase-modifying factor enzyme-like" evidence="2">
    <location>
        <begin position="95"/>
        <end position="346"/>
    </location>
</feature>
<feature type="compositionally biased region" description="Polar residues" evidence="1">
    <location>
        <begin position="332"/>
        <end position="349"/>
    </location>
</feature>
<sequence>MPTMGRRWANRARLLAFVSPLLIAIGFVSYSHAGLPSDVKKWEKSEKDLDERSPRVPDADPSLRRVADSPEKPITPGPDFKTYVQKIPGTEFTIKMIPVKGGRFTMGARPELIEELGVDNEGPMTEVEVSPFWIQETEMSWEIYDVFSFAYDVKAGEELKKKGGKLTPADLAADAVSRPTPPYEDMTFGYGHDGNPALCMTHFAAMQFCEWLSAKTGKHYRLPTEAEWELAARGGTKTDFHFGNDAKMLGEYDWYFENANDKPQKLKLKKPNPLGLFDMHGNVSEWCLDKYVDDYFARFPKDKVIRDPLIITDENEYHTARGGSWIDDAELSRSSSRQGATEDWSSQDPQIPKSVWYHTDATNIGFRVVRPYRPGEETK</sequence>
<dbReference type="OrthoDB" id="9812426at2"/>
<dbReference type="PANTHER" id="PTHR23150:SF19">
    <property type="entry name" value="FORMYLGLYCINE-GENERATING ENZYME"/>
    <property type="match status" value="1"/>
</dbReference>
<dbReference type="EC" id="2.7.11.1" evidence="3"/>
<dbReference type="Gene3D" id="3.90.1580.10">
    <property type="entry name" value="paralog of FGE (formylglycine-generating enzyme)"/>
    <property type="match status" value="1"/>
</dbReference>
<gene>
    <name evidence="3" type="primary">pkn1_2</name>
    <name evidence="3" type="ORF">Pan216_44790</name>
</gene>
<reference evidence="3 4" key="1">
    <citation type="submission" date="2019-02" db="EMBL/GenBank/DDBJ databases">
        <title>Deep-cultivation of Planctomycetes and their phenomic and genomic characterization uncovers novel biology.</title>
        <authorList>
            <person name="Wiegand S."/>
            <person name="Jogler M."/>
            <person name="Boedeker C."/>
            <person name="Pinto D."/>
            <person name="Vollmers J."/>
            <person name="Rivas-Marin E."/>
            <person name="Kohn T."/>
            <person name="Peeters S.H."/>
            <person name="Heuer A."/>
            <person name="Rast P."/>
            <person name="Oberbeckmann S."/>
            <person name="Bunk B."/>
            <person name="Jeske O."/>
            <person name="Meyerdierks A."/>
            <person name="Storesund J.E."/>
            <person name="Kallscheuer N."/>
            <person name="Luecker S."/>
            <person name="Lage O.M."/>
            <person name="Pohl T."/>
            <person name="Merkel B.J."/>
            <person name="Hornburger P."/>
            <person name="Mueller R.-W."/>
            <person name="Bruemmer F."/>
            <person name="Labrenz M."/>
            <person name="Spormann A.M."/>
            <person name="Op den Camp H."/>
            <person name="Overmann J."/>
            <person name="Amann R."/>
            <person name="Jetten M.S.M."/>
            <person name="Mascher T."/>
            <person name="Medema M.H."/>
            <person name="Devos D.P."/>
            <person name="Kaster A.-K."/>
            <person name="Ovreas L."/>
            <person name="Rohde M."/>
            <person name="Galperin M.Y."/>
            <person name="Jogler C."/>
        </authorList>
    </citation>
    <scope>NUCLEOTIDE SEQUENCE [LARGE SCALE GENOMIC DNA]</scope>
    <source>
        <strain evidence="3 4">Pan216</strain>
    </source>
</reference>
<feature type="region of interest" description="Disordered" evidence="1">
    <location>
        <begin position="330"/>
        <end position="352"/>
    </location>
</feature>
<accession>A0A518B9D7</accession>
<dbReference type="EMBL" id="CP036279">
    <property type="protein sequence ID" value="QDU63598.1"/>
    <property type="molecule type" value="Genomic_DNA"/>
</dbReference>
<proteinExistence type="predicted"/>
<keyword evidence="3" id="KW-0418">Kinase</keyword>
<keyword evidence="3" id="KW-0808">Transferase</keyword>
<dbReference type="InterPro" id="IPR042095">
    <property type="entry name" value="SUMF_sf"/>
</dbReference>
<feature type="region of interest" description="Disordered" evidence="1">
    <location>
        <begin position="43"/>
        <end position="78"/>
    </location>
</feature>
<feature type="compositionally biased region" description="Basic and acidic residues" evidence="1">
    <location>
        <begin position="43"/>
        <end position="71"/>
    </location>
</feature>
<dbReference type="InterPro" id="IPR016187">
    <property type="entry name" value="CTDL_fold"/>
</dbReference>
<dbReference type="GO" id="GO:0120147">
    <property type="term" value="F:formylglycine-generating oxidase activity"/>
    <property type="evidence" value="ECO:0007669"/>
    <property type="project" value="TreeGrafter"/>
</dbReference>
<dbReference type="SUPFAM" id="SSF56436">
    <property type="entry name" value="C-type lectin-like"/>
    <property type="match status" value="1"/>
</dbReference>
<protein>
    <submittedName>
        <fullName evidence="3">Serine/threonine-protein kinase pkn1</fullName>
        <ecNumber evidence="3">2.7.11.1</ecNumber>
    </submittedName>
</protein>
<evidence type="ECO:0000313" key="3">
    <source>
        <dbReference type="EMBL" id="QDU63598.1"/>
    </source>
</evidence>
<evidence type="ECO:0000313" key="4">
    <source>
        <dbReference type="Proteomes" id="UP000317093"/>
    </source>
</evidence>
<dbReference type="KEGG" id="knv:Pan216_44790"/>
<evidence type="ECO:0000256" key="1">
    <source>
        <dbReference type="SAM" id="MobiDB-lite"/>
    </source>
</evidence>
<dbReference type="AlphaFoldDB" id="A0A518B9D7"/>
<dbReference type="InterPro" id="IPR051043">
    <property type="entry name" value="Sulfatase_Mod_Factor_Kinase"/>
</dbReference>
<dbReference type="GO" id="GO:0004674">
    <property type="term" value="F:protein serine/threonine kinase activity"/>
    <property type="evidence" value="ECO:0007669"/>
    <property type="project" value="UniProtKB-EC"/>
</dbReference>
<organism evidence="3 4">
    <name type="scientific">Kolteria novifilia</name>
    <dbReference type="NCBI Taxonomy" id="2527975"/>
    <lineage>
        <taxon>Bacteria</taxon>
        <taxon>Pseudomonadati</taxon>
        <taxon>Planctomycetota</taxon>
        <taxon>Planctomycetia</taxon>
        <taxon>Kolteriales</taxon>
        <taxon>Kolteriaceae</taxon>
        <taxon>Kolteria</taxon>
    </lineage>
</organism>
<dbReference type="InterPro" id="IPR005532">
    <property type="entry name" value="SUMF_dom"/>
</dbReference>
<evidence type="ECO:0000259" key="2">
    <source>
        <dbReference type="Pfam" id="PF03781"/>
    </source>
</evidence>
<dbReference type="Pfam" id="PF03781">
    <property type="entry name" value="FGE-sulfatase"/>
    <property type="match status" value="1"/>
</dbReference>
<keyword evidence="4" id="KW-1185">Reference proteome</keyword>
<dbReference type="Proteomes" id="UP000317093">
    <property type="component" value="Chromosome"/>
</dbReference>
<dbReference type="RefSeq" id="WP_145261177.1">
    <property type="nucleotide sequence ID" value="NZ_CP036279.1"/>
</dbReference>